<evidence type="ECO:0000313" key="1">
    <source>
        <dbReference type="EMBL" id="MFC4740013.1"/>
    </source>
</evidence>
<dbReference type="Proteomes" id="UP001595885">
    <property type="component" value="Unassembled WGS sequence"/>
</dbReference>
<evidence type="ECO:0000313" key="2">
    <source>
        <dbReference type="Proteomes" id="UP001595885"/>
    </source>
</evidence>
<keyword evidence="2" id="KW-1185">Reference proteome</keyword>
<evidence type="ECO:0008006" key="3">
    <source>
        <dbReference type="Google" id="ProtNLM"/>
    </source>
</evidence>
<dbReference type="EMBL" id="JBHSGW010000025">
    <property type="protein sequence ID" value="MFC4740013.1"/>
    <property type="molecule type" value="Genomic_DNA"/>
</dbReference>
<reference evidence="2" key="1">
    <citation type="journal article" date="2019" name="Int. J. Syst. Evol. Microbiol.">
        <title>The Global Catalogue of Microorganisms (GCM) 10K type strain sequencing project: providing services to taxonomists for standard genome sequencing and annotation.</title>
        <authorList>
            <consortium name="The Broad Institute Genomics Platform"/>
            <consortium name="The Broad Institute Genome Sequencing Center for Infectious Disease"/>
            <person name="Wu L."/>
            <person name="Ma J."/>
        </authorList>
    </citation>
    <scope>NUCLEOTIDE SEQUENCE [LARGE SCALE GENOMIC DNA]</scope>
    <source>
        <strain evidence="2">CCUG 50349</strain>
    </source>
</reference>
<name>A0ABV9P327_9FLAO</name>
<accession>A0ABV9P327</accession>
<organism evidence="1 2">
    <name type="scientific">Flavobacterium ponti</name>
    <dbReference type="NCBI Taxonomy" id="665133"/>
    <lineage>
        <taxon>Bacteria</taxon>
        <taxon>Pseudomonadati</taxon>
        <taxon>Bacteroidota</taxon>
        <taxon>Flavobacteriia</taxon>
        <taxon>Flavobacteriales</taxon>
        <taxon>Flavobacteriaceae</taxon>
        <taxon>Flavobacterium</taxon>
    </lineage>
</organism>
<dbReference type="RefSeq" id="WP_379740538.1">
    <property type="nucleotide sequence ID" value="NZ_JBHSGW010000025.1"/>
</dbReference>
<comment type="caution">
    <text evidence="1">The sequence shown here is derived from an EMBL/GenBank/DDBJ whole genome shotgun (WGS) entry which is preliminary data.</text>
</comment>
<protein>
    <recommendedName>
        <fullName evidence="3">DUF3575 domain-containing protein</fullName>
    </recommendedName>
</protein>
<sequence length="209" mass="23978">MKSLTKSLKIAFILFHLANFICKAQSRDSSKNRILIGFNIIDDSFTLKNKLFNIQEEWNASAYPSYFRYGTKASESLFFDISLSFSTYKKGKLVDGYYISSDRNYSAFDIGLKYNLNTLNNNFEIIPGVEPIVSFGLGFTSIDDDIRPTLNYGVGFYFWFSSLENCDCKIDDSWADNFGILFQTQGKSSFEQKIYGNQIQHVFGIVYAY</sequence>
<proteinExistence type="predicted"/>
<gene>
    <name evidence="1" type="ORF">ACFO3U_08400</name>
</gene>